<dbReference type="SUPFAM" id="SSF53335">
    <property type="entry name" value="S-adenosyl-L-methionine-dependent methyltransferases"/>
    <property type="match status" value="1"/>
</dbReference>
<dbReference type="GO" id="GO:0070476">
    <property type="term" value="P:rRNA (guanine-N7)-methylation"/>
    <property type="evidence" value="ECO:0007669"/>
    <property type="project" value="InterPro"/>
</dbReference>
<reference evidence="2 3" key="1">
    <citation type="journal article" date="2005" name="Science">
        <title>Genome of the host-cell transforming parasite Theileria annulata compared with T. parva.</title>
        <authorList>
            <person name="Pain A."/>
            <person name="Renauld H."/>
            <person name="Berriman M."/>
            <person name="Murphy L."/>
            <person name="Yeats C.A."/>
            <person name="Weir W."/>
            <person name="Kerhornou A."/>
            <person name="Aslett M."/>
            <person name="Bishop R."/>
            <person name="Bouchier C."/>
            <person name="Cochet M."/>
            <person name="Coulson R.M.R."/>
            <person name="Cronin A."/>
            <person name="de Villiers E.P."/>
            <person name="Fraser A."/>
            <person name="Fosker N."/>
            <person name="Gardner M."/>
            <person name="Goble A."/>
            <person name="Griffiths-Jones S."/>
            <person name="Harris D.E."/>
            <person name="Katzer F."/>
            <person name="Larke N."/>
            <person name="Lord A."/>
            <person name="Maser P."/>
            <person name="McKellar S."/>
            <person name="Mooney P."/>
            <person name="Morton F."/>
            <person name="Nene V."/>
            <person name="O'Neil S."/>
            <person name="Price C."/>
            <person name="Quail M.A."/>
            <person name="Rabbinowitsch E."/>
            <person name="Rawlings N.D."/>
            <person name="Rutter S."/>
            <person name="Saunders D."/>
            <person name="Seeger K."/>
            <person name="Shah T."/>
            <person name="Squares R."/>
            <person name="Squares S."/>
            <person name="Tivey A."/>
            <person name="Walker A.R."/>
            <person name="Woodward J."/>
            <person name="Dobbelaere D.A.E."/>
            <person name="Langsley G."/>
            <person name="Rajandream M.A."/>
            <person name="McKeever D."/>
            <person name="Shiels B."/>
            <person name="Tait A."/>
            <person name="Barrell B.G."/>
            <person name="Hall N."/>
        </authorList>
    </citation>
    <scope>NUCLEOTIDE SEQUENCE [LARGE SCALE GENOMIC DNA]</scope>
    <source>
        <strain evidence="3">Ankara</strain>
    </source>
</reference>
<dbReference type="Proteomes" id="UP000001950">
    <property type="component" value="Chromosome 3"/>
</dbReference>
<gene>
    <name evidence="2" type="ORF">TA02665</name>
</gene>
<dbReference type="KEGG" id="tan:TA02665"/>
<dbReference type="Pfam" id="PF08241">
    <property type="entry name" value="Methyltransf_11"/>
    <property type="match status" value="1"/>
</dbReference>
<name>Q4UD36_THEAN</name>
<dbReference type="FunCoup" id="Q4UD36">
    <property type="interactions" value="487"/>
</dbReference>
<dbReference type="InterPro" id="IPR029063">
    <property type="entry name" value="SAM-dependent_MTases_sf"/>
</dbReference>
<dbReference type="InParanoid" id="Q4UD36"/>
<keyword evidence="2" id="KW-0489">Methyltransferase</keyword>
<dbReference type="STRING" id="5874.Q4UD36"/>
<dbReference type="GO" id="GO:0016435">
    <property type="term" value="F:rRNA (guanine) methyltransferase activity"/>
    <property type="evidence" value="ECO:0007669"/>
    <property type="project" value="InterPro"/>
</dbReference>
<protein>
    <submittedName>
        <fullName evidence="2">Methyltransferase (HUSSY homologue), putative</fullName>
    </submittedName>
</protein>
<dbReference type="RefSeq" id="XP_954741.1">
    <property type="nucleotide sequence ID" value="XM_949648.1"/>
</dbReference>
<dbReference type="OMA" id="KHYLVVQ"/>
<dbReference type="InterPro" id="IPR039769">
    <property type="entry name" value="Bud23-like"/>
</dbReference>
<dbReference type="Gene3D" id="3.40.50.150">
    <property type="entry name" value="Vaccinia Virus protein VP39"/>
    <property type="match status" value="1"/>
</dbReference>
<dbReference type="GeneID" id="3865134"/>
<keyword evidence="2" id="KW-0808">Transferase</keyword>
<sequence>MSTRPEHSAPPEIFYSSEESRKYNTNSRISKIQTEMSERALEMLLLPEDQTSLVLDIGCGTGISGNVISNSNNFWIGLDISQHMLNECLLNDVEGEVVLCDIGENMNFLPNMFDGCISISVLQWLFISNNKSQDPYRRLCCFFKFVDQFLHNYQWLYKSLAYNARACLQFYPENAEQVDMLLDIVRKCNFNGGLVVDNPNSVKAKKYYLCIWSHNSNIYHKLPKPIDEEAQVDEEDDFVNKNVKKRHKNKLSYKDKIIRKKQQQRNKVILSYYYSIIHYNINVLGTAYKT</sequence>
<evidence type="ECO:0000313" key="3">
    <source>
        <dbReference type="Proteomes" id="UP000001950"/>
    </source>
</evidence>
<evidence type="ECO:0000313" key="2">
    <source>
        <dbReference type="EMBL" id="CAI75265.1"/>
    </source>
</evidence>
<evidence type="ECO:0000259" key="1">
    <source>
        <dbReference type="Pfam" id="PF08241"/>
    </source>
</evidence>
<dbReference type="EMBL" id="CR940352">
    <property type="protein sequence ID" value="CAI75265.1"/>
    <property type="molecule type" value="Genomic_DNA"/>
</dbReference>
<dbReference type="AlphaFoldDB" id="Q4UD36"/>
<proteinExistence type="predicted"/>
<dbReference type="OrthoDB" id="2877at2759"/>
<dbReference type="VEuPathDB" id="PiroplasmaDB:TA02665"/>
<dbReference type="PANTHER" id="PTHR12734:SF0">
    <property type="entry name" value="18S RRNA (GUANINE-N(7))-METHYLTRANSFERASE-RELATED"/>
    <property type="match status" value="1"/>
</dbReference>
<dbReference type="InterPro" id="IPR013216">
    <property type="entry name" value="Methyltransf_11"/>
</dbReference>
<accession>Q4UD36</accession>
<dbReference type="CDD" id="cd02440">
    <property type="entry name" value="AdoMet_MTases"/>
    <property type="match status" value="1"/>
</dbReference>
<keyword evidence="3" id="KW-1185">Reference proteome</keyword>
<organism evidence="2 3">
    <name type="scientific">Theileria annulata</name>
    <dbReference type="NCBI Taxonomy" id="5874"/>
    <lineage>
        <taxon>Eukaryota</taxon>
        <taxon>Sar</taxon>
        <taxon>Alveolata</taxon>
        <taxon>Apicomplexa</taxon>
        <taxon>Aconoidasida</taxon>
        <taxon>Piroplasmida</taxon>
        <taxon>Theileriidae</taxon>
        <taxon>Theileria</taxon>
    </lineage>
</organism>
<dbReference type="PANTHER" id="PTHR12734">
    <property type="entry name" value="METHYLTRANSFERASE-RELATED"/>
    <property type="match status" value="1"/>
</dbReference>
<dbReference type="eggNOG" id="KOG1541">
    <property type="taxonomic scope" value="Eukaryota"/>
</dbReference>
<dbReference type="GO" id="GO:0005730">
    <property type="term" value="C:nucleolus"/>
    <property type="evidence" value="ECO:0007669"/>
    <property type="project" value="TreeGrafter"/>
</dbReference>
<feature type="domain" description="Methyltransferase type 11" evidence="1">
    <location>
        <begin position="55"/>
        <end position="129"/>
    </location>
</feature>